<organism evidence="2 3">
    <name type="scientific">Rhynchosporium agropyri</name>
    <dbReference type="NCBI Taxonomy" id="914238"/>
    <lineage>
        <taxon>Eukaryota</taxon>
        <taxon>Fungi</taxon>
        <taxon>Dikarya</taxon>
        <taxon>Ascomycota</taxon>
        <taxon>Pezizomycotina</taxon>
        <taxon>Leotiomycetes</taxon>
        <taxon>Helotiales</taxon>
        <taxon>Ploettnerulaceae</taxon>
        <taxon>Rhynchosporium</taxon>
    </lineage>
</organism>
<dbReference type="EMBL" id="FJUX01000153">
    <property type="protein sequence ID" value="CZT12110.1"/>
    <property type="molecule type" value="Genomic_DNA"/>
</dbReference>
<feature type="region of interest" description="Disordered" evidence="1">
    <location>
        <begin position="134"/>
        <end position="157"/>
    </location>
</feature>
<proteinExistence type="predicted"/>
<feature type="region of interest" description="Disordered" evidence="1">
    <location>
        <begin position="48"/>
        <end position="71"/>
    </location>
</feature>
<keyword evidence="3" id="KW-1185">Reference proteome</keyword>
<dbReference type="AlphaFoldDB" id="A0A1E1LNS5"/>
<protein>
    <submittedName>
        <fullName evidence="2">Uncharacterized protein</fullName>
    </submittedName>
</protein>
<feature type="compositionally biased region" description="Basic and acidic residues" evidence="1">
    <location>
        <begin position="50"/>
        <end position="71"/>
    </location>
</feature>
<accession>A0A1E1LNS5</accession>
<evidence type="ECO:0000313" key="2">
    <source>
        <dbReference type="EMBL" id="CZT12110.1"/>
    </source>
</evidence>
<dbReference type="Proteomes" id="UP000178912">
    <property type="component" value="Unassembled WGS sequence"/>
</dbReference>
<sequence>MSSYLIFLDFFFSNNLTTSTNKENKKLEIIKAKENTYLASLLSSKKRKRTSDNKAKDIDNKEEDKNNEDKSPISEISFKDYFKNRINIFIKDILDPKATKVYLEKDEETEYETKGYKKDNKDKDLEDFIVKEESKVKESKENKESRSKEDKESRSEN</sequence>
<evidence type="ECO:0000256" key="1">
    <source>
        <dbReference type="SAM" id="MobiDB-lite"/>
    </source>
</evidence>
<gene>
    <name evidence="2" type="ORF">RAG0_16061</name>
</gene>
<evidence type="ECO:0000313" key="3">
    <source>
        <dbReference type="Proteomes" id="UP000178912"/>
    </source>
</evidence>
<reference evidence="3" key="1">
    <citation type="submission" date="2016-03" db="EMBL/GenBank/DDBJ databases">
        <authorList>
            <person name="Guldener U."/>
        </authorList>
    </citation>
    <scope>NUCLEOTIDE SEQUENCE [LARGE SCALE GENOMIC DNA]</scope>
    <source>
        <strain evidence="3">04CH-RAC-A.6.1</strain>
    </source>
</reference>
<name>A0A1E1LNS5_9HELO</name>